<protein>
    <submittedName>
        <fullName evidence="2">HRDC domain-containing protein</fullName>
    </submittedName>
</protein>
<name>A0ABT5V4P1_9ACTO</name>
<dbReference type="InterPro" id="IPR051086">
    <property type="entry name" value="RNase_D-like"/>
</dbReference>
<dbReference type="PANTHER" id="PTHR47649">
    <property type="entry name" value="RIBONUCLEASE D"/>
    <property type="match status" value="1"/>
</dbReference>
<organism evidence="2 3">
    <name type="scientific">Actinotignum sanguinis</name>
    <dbReference type="NCBI Taxonomy" id="1445614"/>
    <lineage>
        <taxon>Bacteria</taxon>
        <taxon>Bacillati</taxon>
        <taxon>Actinomycetota</taxon>
        <taxon>Actinomycetes</taxon>
        <taxon>Actinomycetales</taxon>
        <taxon>Actinomycetaceae</taxon>
        <taxon>Actinotignum</taxon>
    </lineage>
</organism>
<sequence length="405" mass="44916">MTSSSIRWSEDPTLIHVDTPREGIPPLTTGPAYRPALTRLRRGSGPVAVDVERAMGIRYSARAYLIQLRREGSGTLLCDPVGNEEYYPELATILGDAVWILHAADQDLPSLGDLGLRPGPGKLFDTEVAALLLGDERISLQAQLAENLGLLLAKEHSQADWSERPLADELRSYAALDVELLAPLRQVQLERLERAGRLEWAAQEFEEIRTRPPKAAPAEPWRRATHRQDFSSRRDLALVRALWQARDRIAQTTDTAPDLVLSRADIAALARRRPRSLADVRTARPLRTGGKQYLAPALWQAVAQAWALPSSELPEPAPARPSRRAERGIPHLLEHVRGAVQKRATELGIRHDVLLKPAVQRELARLLRRRVARTAPAIGDALAELGARPWQVENTATWIAAAVRS</sequence>
<dbReference type="InterPro" id="IPR002121">
    <property type="entry name" value="HRDC_dom"/>
</dbReference>
<dbReference type="CDD" id="cd06142">
    <property type="entry name" value="RNaseD_exo"/>
    <property type="match status" value="1"/>
</dbReference>
<dbReference type="Proteomes" id="UP001219297">
    <property type="component" value="Unassembled WGS sequence"/>
</dbReference>
<dbReference type="Pfam" id="PF18305">
    <property type="entry name" value="DNA_pol_A_exoN"/>
    <property type="match status" value="1"/>
</dbReference>
<keyword evidence="3" id="KW-1185">Reference proteome</keyword>
<reference evidence="2 3" key="1">
    <citation type="submission" date="2023-02" db="EMBL/GenBank/DDBJ databases">
        <title>Defining the Infant Male Urobiome and Moving Towards Mechanisms in Urobiome Research.</title>
        <authorList>
            <person name="Reasoner S."/>
            <person name="Flores V."/>
            <person name="Van Horn G."/>
            <person name="Morales G."/>
            <person name="Peard L."/>
            <person name="Abelson B."/>
            <person name="Manuel C."/>
            <person name="Lee J."/>
            <person name="Baker B."/>
            <person name="Williams T."/>
            <person name="Schmitz J."/>
            <person name="Clayton D."/>
            <person name="Hadjifrangiskou M."/>
        </authorList>
    </citation>
    <scope>NUCLEOTIDE SEQUENCE [LARGE SCALE GENOMIC DNA]</scope>
    <source>
        <strain evidence="2 3">AS1053</strain>
    </source>
</reference>
<proteinExistence type="predicted"/>
<dbReference type="InterPro" id="IPR044876">
    <property type="entry name" value="HRDC_dom_sf"/>
</dbReference>
<dbReference type="Gene3D" id="3.30.420.10">
    <property type="entry name" value="Ribonuclease H-like superfamily/Ribonuclease H"/>
    <property type="match status" value="1"/>
</dbReference>
<comment type="caution">
    <text evidence="2">The sequence shown here is derived from an EMBL/GenBank/DDBJ whole genome shotgun (WGS) entry which is preliminary data.</text>
</comment>
<gene>
    <name evidence="2" type="ORF">PWJ81_02470</name>
</gene>
<dbReference type="SMART" id="SM00341">
    <property type="entry name" value="HRDC"/>
    <property type="match status" value="1"/>
</dbReference>
<dbReference type="Pfam" id="PF01612">
    <property type="entry name" value="DNA_pol_A_exo1"/>
    <property type="match status" value="1"/>
</dbReference>
<accession>A0ABT5V4P1</accession>
<dbReference type="InterPro" id="IPR002562">
    <property type="entry name" value="3'-5'_exonuclease_dom"/>
</dbReference>
<dbReference type="RefSeq" id="WP_274733623.1">
    <property type="nucleotide sequence ID" value="NZ_CAMXYX010000009.1"/>
</dbReference>
<evidence type="ECO:0000259" key="1">
    <source>
        <dbReference type="PROSITE" id="PS50967"/>
    </source>
</evidence>
<dbReference type="InterPro" id="IPR036397">
    <property type="entry name" value="RNaseH_sf"/>
</dbReference>
<dbReference type="InterPro" id="IPR012337">
    <property type="entry name" value="RNaseH-like_sf"/>
</dbReference>
<dbReference type="EMBL" id="JARBHI010000004">
    <property type="protein sequence ID" value="MDE1655930.1"/>
    <property type="molecule type" value="Genomic_DNA"/>
</dbReference>
<dbReference type="SMART" id="SM00474">
    <property type="entry name" value="35EXOc"/>
    <property type="match status" value="1"/>
</dbReference>
<dbReference type="InterPro" id="IPR041605">
    <property type="entry name" value="Exo_C"/>
</dbReference>
<feature type="domain" description="HRDC" evidence="1">
    <location>
        <begin position="232"/>
        <end position="312"/>
    </location>
</feature>
<dbReference type="SUPFAM" id="SSF47819">
    <property type="entry name" value="HRDC-like"/>
    <property type="match status" value="1"/>
</dbReference>
<dbReference type="Pfam" id="PF00570">
    <property type="entry name" value="HRDC"/>
    <property type="match status" value="1"/>
</dbReference>
<dbReference type="InterPro" id="IPR010997">
    <property type="entry name" value="HRDC-like_sf"/>
</dbReference>
<dbReference type="PANTHER" id="PTHR47649:SF1">
    <property type="entry name" value="RIBONUCLEASE D"/>
    <property type="match status" value="1"/>
</dbReference>
<evidence type="ECO:0000313" key="3">
    <source>
        <dbReference type="Proteomes" id="UP001219297"/>
    </source>
</evidence>
<dbReference type="Gene3D" id="1.10.150.80">
    <property type="entry name" value="HRDC domain"/>
    <property type="match status" value="2"/>
</dbReference>
<dbReference type="PROSITE" id="PS50967">
    <property type="entry name" value="HRDC"/>
    <property type="match status" value="1"/>
</dbReference>
<evidence type="ECO:0000313" key="2">
    <source>
        <dbReference type="EMBL" id="MDE1655930.1"/>
    </source>
</evidence>
<dbReference type="GeneID" id="83608603"/>
<dbReference type="SUPFAM" id="SSF53098">
    <property type="entry name" value="Ribonuclease H-like"/>
    <property type="match status" value="1"/>
</dbReference>